<protein>
    <recommendedName>
        <fullName evidence="7">Dpy-30 domain-containing protein</fullName>
    </recommendedName>
</protein>
<comment type="subcellular location">
    <subcellularLocation>
        <location evidence="1">Nucleus</location>
    </subcellularLocation>
</comment>
<dbReference type="InParanoid" id="L0P9K3"/>
<organism evidence="6">
    <name type="scientific">Pneumocystis jirovecii</name>
    <name type="common">Human pneumocystis pneumonia agent</name>
    <dbReference type="NCBI Taxonomy" id="42068"/>
    <lineage>
        <taxon>Eukaryota</taxon>
        <taxon>Fungi</taxon>
        <taxon>Dikarya</taxon>
        <taxon>Ascomycota</taxon>
        <taxon>Taphrinomycotina</taxon>
        <taxon>Pneumocystomycetes</taxon>
        <taxon>Pneumocystaceae</taxon>
        <taxon>Pneumocystis</taxon>
    </lineage>
</organism>
<evidence type="ECO:0000256" key="1">
    <source>
        <dbReference type="ARBA" id="ARBA00004123"/>
    </source>
</evidence>
<evidence type="ECO:0000256" key="4">
    <source>
        <dbReference type="SAM" id="MobiDB-lite"/>
    </source>
</evidence>
<evidence type="ECO:0000256" key="3">
    <source>
        <dbReference type="ARBA" id="ARBA00023242"/>
    </source>
</evidence>
<proteinExistence type="inferred from homology"/>
<comment type="caution">
    <text evidence="5">The sequence shown here is derived from an EMBL/GenBank/DDBJ whole genome shotgun (WGS) entry which is preliminary data.</text>
</comment>
<dbReference type="EMBL" id="CAKM01000153">
    <property type="protein sequence ID" value="CCJ29081.1"/>
    <property type="molecule type" value="Genomic_DNA"/>
</dbReference>
<dbReference type="Pfam" id="PF05186">
    <property type="entry name" value="Dpy-30"/>
    <property type="match status" value="1"/>
</dbReference>
<evidence type="ECO:0000313" key="5">
    <source>
        <dbReference type="EMBL" id="CCJ29081.1"/>
    </source>
</evidence>
<evidence type="ECO:0008006" key="7">
    <source>
        <dbReference type="Google" id="ProtNLM"/>
    </source>
</evidence>
<reference evidence="5 6" key="1">
    <citation type="journal article" date="2012" name="MBio">
        <title>De novo assembly of the Pneumocystis jirovecii genome from a single bronchoalveolar lavage fluid specimen from a patient.</title>
        <authorList>
            <person name="Cisse O.H."/>
            <person name="Pagni M."/>
            <person name="Hauser P.M."/>
        </authorList>
    </citation>
    <scope>NUCLEOTIDE SEQUENCE [LARGE SCALE GENOMIC DNA]</scope>
    <source>
        <strain evidence="5 6">SE8</strain>
    </source>
</reference>
<dbReference type="VEuPathDB" id="FungiDB:PNEJI1_001982"/>
<evidence type="ECO:0000313" key="6">
    <source>
        <dbReference type="Proteomes" id="UP000010422"/>
    </source>
</evidence>
<name>L0P9K3_PNEJI</name>
<keyword evidence="3" id="KW-0539">Nucleus</keyword>
<dbReference type="STRING" id="1209962.L0P9K3"/>
<dbReference type="InterPro" id="IPR049629">
    <property type="entry name" value="DPY30_SDC1_DD"/>
</dbReference>
<dbReference type="AlphaFoldDB" id="L0P9K3"/>
<dbReference type="CDD" id="cd22965">
    <property type="entry name" value="DD_DPY30_SDC1"/>
    <property type="match status" value="1"/>
</dbReference>
<evidence type="ECO:0000256" key="2">
    <source>
        <dbReference type="ARBA" id="ARBA00010849"/>
    </source>
</evidence>
<dbReference type="GO" id="GO:0005634">
    <property type="term" value="C:nucleus"/>
    <property type="evidence" value="ECO:0007669"/>
    <property type="project" value="UniProtKB-SubCell"/>
</dbReference>
<accession>L0P9K3</accession>
<dbReference type="Proteomes" id="UP000010422">
    <property type="component" value="Unassembled WGS sequence"/>
</dbReference>
<feature type="region of interest" description="Disordered" evidence="4">
    <location>
        <begin position="1"/>
        <end position="24"/>
    </location>
</feature>
<gene>
    <name evidence="5" type="ORF">PNEJI1_001982</name>
</gene>
<comment type="similarity">
    <text evidence="2">Belongs to the dpy-30 family.</text>
</comment>
<dbReference type="Gene3D" id="1.20.890.10">
    <property type="entry name" value="cAMP-dependent protein kinase regulatory subunit, dimerization-anchoring domain"/>
    <property type="match status" value="1"/>
</dbReference>
<dbReference type="InterPro" id="IPR007858">
    <property type="entry name" value="Dpy-30_motif"/>
</dbReference>
<sequence>MELSLKEVQNTENKHTMEQITPDNNAIRTEPSLLVQEIPPVAISPHTTVVSSHQAPLPYYPISTSNTTSLNDIAETHIQAPPLKEMATATNIQSQNRIISTVPTRIYLNENVTPVLLEGMKIIAKERPPNPLQVLGEYLINKNAVALSYFQTGGRAPVL</sequence>